<comment type="catalytic activity">
    <reaction evidence="32">
        <text>1,2,3-tri-(9Z-octadecenoyl)-glycerol + H2O = di-(9Z)-octadecenoylglycerol + (9Z)-octadecenoate + H(+)</text>
        <dbReference type="Rhea" id="RHEA:38575"/>
        <dbReference type="ChEBI" id="CHEBI:15377"/>
        <dbReference type="ChEBI" id="CHEBI:15378"/>
        <dbReference type="ChEBI" id="CHEBI:30823"/>
        <dbReference type="ChEBI" id="CHEBI:53753"/>
        <dbReference type="ChEBI" id="CHEBI:75945"/>
    </reaction>
    <physiologicalReaction direction="left-to-right" evidence="32">
        <dbReference type="Rhea" id="RHEA:38576"/>
    </physiologicalReaction>
</comment>
<evidence type="ECO:0000256" key="4">
    <source>
        <dbReference type="ARBA" id="ARBA00022475"/>
    </source>
</evidence>
<proteinExistence type="inferred from homology"/>
<comment type="catalytic activity">
    <reaction evidence="22">
        <text>1,3-dihexadecanoyl-2-(9Z-octadecenoyl)glycerol + H2O = 1-hexadecanoyl-2-(9Z-octadecenoyl)-glycerol + hexadecanoate + H(+)</text>
        <dbReference type="Rhea" id="RHEA:40979"/>
        <dbReference type="ChEBI" id="CHEBI:7896"/>
        <dbReference type="ChEBI" id="CHEBI:15377"/>
        <dbReference type="ChEBI" id="CHEBI:15378"/>
        <dbReference type="ChEBI" id="CHEBI:75585"/>
        <dbReference type="ChEBI" id="CHEBI:75688"/>
    </reaction>
    <physiologicalReaction direction="left-to-right" evidence="22">
        <dbReference type="Rhea" id="RHEA:40980"/>
    </physiologicalReaction>
</comment>
<evidence type="ECO:0000256" key="26">
    <source>
        <dbReference type="ARBA" id="ARBA00048015"/>
    </source>
</evidence>
<protein>
    <recommendedName>
        <fullName evidence="3">Phospholipase B1, membrane-associated</fullName>
    </recommendedName>
    <alternativeName>
        <fullName evidence="16">Lysophospholipase</fullName>
    </alternativeName>
    <alternativeName>
        <fullName evidence="17">Phospholipase A2</fullName>
    </alternativeName>
    <alternativeName>
        <fullName evidence="19">Phospholipase B/lipase</fullName>
    </alternativeName>
    <alternativeName>
        <fullName evidence="18">Triacylglycerol lipase</fullName>
    </alternativeName>
</protein>
<evidence type="ECO:0000256" key="38">
    <source>
        <dbReference type="ARBA" id="ARBA00048872"/>
    </source>
</evidence>
<dbReference type="InterPro" id="IPR038885">
    <property type="entry name" value="PLB1"/>
</dbReference>
<keyword evidence="8" id="KW-0378">Hydrolase</keyword>
<keyword evidence="44" id="KW-1185">Reference proteome</keyword>
<dbReference type="CDD" id="cd01824">
    <property type="entry name" value="Phospholipase_B_like"/>
    <property type="match status" value="1"/>
</dbReference>
<dbReference type="Proteomes" id="UP000053268">
    <property type="component" value="Unassembled WGS sequence"/>
</dbReference>
<evidence type="ECO:0000256" key="8">
    <source>
        <dbReference type="ARBA" id="ARBA00022801"/>
    </source>
</evidence>
<evidence type="ECO:0000256" key="28">
    <source>
        <dbReference type="ARBA" id="ARBA00048058"/>
    </source>
</evidence>
<evidence type="ECO:0000256" key="1">
    <source>
        <dbReference type="ARBA" id="ARBA00004247"/>
    </source>
</evidence>
<evidence type="ECO:0000256" key="21">
    <source>
        <dbReference type="ARBA" id="ARBA00047324"/>
    </source>
</evidence>
<keyword evidence="5" id="KW-0812">Transmembrane</keyword>
<evidence type="ECO:0000256" key="19">
    <source>
        <dbReference type="ARBA" id="ARBA00033022"/>
    </source>
</evidence>
<comment type="catalytic activity">
    <reaction evidence="37">
        <text>1,3-dihexadecanoyl-2-(9Z-octadecenoyl)glycerol + H2O = 1,3-dihexadecanoylglycerol + (9Z)-octadecenoate + H(+)</text>
        <dbReference type="Rhea" id="RHEA:40983"/>
        <dbReference type="ChEBI" id="CHEBI:15377"/>
        <dbReference type="ChEBI" id="CHEBI:15378"/>
        <dbReference type="ChEBI" id="CHEBI:30823"/>
        <dbReference type="ChEBI" id="CHEBI:75688"/>
        <dbReference type="ChEBI" id="CHEBI:77619"/>
    </reaction>
    <physiologicalReaction direction="left-to-right" evidence="37">
        <dbReference type="Rhea" id="RHEA:40984"/>
    </physiologicalReaction>
</comment>
<evidence type="ECO:0000256" key="17">
    <source>
        <dbReference type="ARBA" id="ARBA00031182"/>
    </source>
</evidence>
<comment type="catalytic activity">
    <reaction evidence="14">
        <text>1-hexadecanoyl-2-(9Z,12Z-octadecadienoyl)-sn-glycero-3-phosphocholine + H2O = (9Z,12Z)-octadecadienoate + 1-hexadecanoyl-sn-glycero-3-phosphocholine + H(+)</text>
        <dbReference type="Rhea" id="RHEA:40811"/>
        <dbReference type="ChEBI" id="CHEBI:15377"/>
        <dbReference type="ChEBI" id="CHEBI:15378"/>
        <dbReference type="ChEBI" id="CHEBI:30245"/>
        <dbReference type="ChEBI" id="CHEBI:72998"/>
        <dbReference type="ChEBI" id="CHEBI:73002"/>
    </reaction>
    <physiologicalReaction direction="left-to-right" evidence="14">
        <dbReference type="Rhea" id="RHEA:40812"/>
    </physiologicalReaction>
</comment>
<dbReference type="FunFam" id="3.40.50.1110:FF:000005">
    <property type="entry name" value="Phospholipase B1"/>
    <property type="match status" value="1"/>
</dbReference>
<dbReference type="AlphaFoldDB" id="A0A194QKJ7"/>
<dbReference type="SUPFAM" id="SSF52266">
    <property type="entry name" value="SGNH hydrolase"/>
    <property type="match status" value="1"/>
</dbReference>
<evidence type="ECO:0000256" key="6">
    <source>
        <dbReference type="ARBA" id="ARBA00022729"/>
    </source>
</evidence>
<dbReference type="InterPro" id="IPR035547">
    <property type="entry name" value="Phospholipase_B"/>
</dbReference>
<evidence type="ECO:0000256" key="30">
    <source>
        <dbReference type="ARBA" id="ARBA00048362"/>
    </source>
</evidence>
<evidence type="ECO:0000256" key="25">
    <source>
        <dbReference type="ARBA" id="ARBA00048011"/>
    </source>
</evidence>
<keyword evidence="9" id="KW-1133">Transmembrane helix</keyword>
<comment type="catalytic activity">
    <reaction evidence="31">
        <text>1-octadecanoyl-2-(9Z,12Z)-octadecadienoyl-sn-glycerol + H2O = 1-octadecanoyl-sn-glycerol + (9Z,12Z)-octadecadienoate + H(+)</text>
        <dbReference type="Rhea" id="RHEA:40927"/>
        <dbReference type="ChEBI" id="CHEBI:15377"/>
        <dbReference type="ChEBI" id="CHEBI:15378"/>
        <dbReference type="ChEBI" id="CHEBI:30245"/>
        <dbReference type="ChEBI" id="CHEBI:75550"/>
        <dbReference type="ChEBI" id="CHEBI:77097"/>
    </reaction>
    <physiologicalReaction direction="left-to-right" evidence="31">
        <dbReference type="Rhea" id="RHEA:40928"/>
    </physiologicalReaction>
</comment>
<comment type="catalytic activity">
    <reaction evidence="41">
        <text>1,3-di-(9Z-octadecenoyl)-glycerol + H2O = 1-(9Z-octadecenoyl)-glycerol + (9Z)-octadecenoate + H(+)</text>
        <dbReference type="Rhea" id="RHEA:39939"/>
        <dbReference type="ChEBI" id="CHEBI:15377"/>
        <dbReference type="ChEBI" id="CHEBI:15378"/>
        <dbReference type="ChEBI" id="CHEBI:30823"/>
        <dbReference type="ChEBI" id="CHEBI:75342"/>
        <dbReference type="ChEBI" id="CHEBI:75735"/>
    </reaction>
    <physiologicalReaction direction="left-to-right" evidence="41">
        <dbReference type="Rhea" id="RHEA:39940"/>
    </physiologicalReaction>
</comment>
<evidence type="ECO:0000256" key="32">
    <source>
        <dbReference type="ARBA" id="ARBA00048386"/>
    </source>
</evidence>
<comment type="catalytic activity">
    <reaction evidence="28">
        <text>1,2-di-(9Z-octadecenoyl)-sn-glycero-3-phosphocholine + H2O = 1-(9Z-octadecenoyl)-sn-glycero-3-phosphocholine + (9Z)-octadecenoate + H(+)</text>
        <dbReference type="Rhea" id="RHEA:40923"/>
        <dbReference type="ChEBI" id="CHEBI:15377"/>
        <dbReference type="ChEBI" id="CHEBI:15378"/>
        <dbReference type="ChEBI" id="CHEBI:28610"/>
        <dbReference type="ChEBI" id="CHEBI:30823"/>
        <dbReference type="ChEBI" id="CHEBI:74669"/>
    </reaction>
    <physiologicalReaction direction="left-to-right" evidence="28">
        <dbReference type="Rhea" id="RHEA:40924"/>
    </physiologicalReaction>
</comment>
<evidence type="ECO:0000256" key="35">
    <source>
        <dbReference type="ARBA" id="ARBA00048656"/>
    </source>
</evidence>
<dbReference type="Gene3D" id="3.40.50.1110">
    <property type="entry name" value="SGNH hydrolase"/>
    <property type="match status" value="1"/>
</dbReference>
<reference evidence="43 44" key="1">
    <citation type="journal article" date="2015" name="Nat. Commun.">
        <title>Outbred genome sequencing and CRISPR/Cas9 gene editing in butterflies.</title>
        <authorList>
            <person name="Li X."/>
            <person name="Fan D."/>
            <person name="Zhang W."/>
            <person name="Liu G."/>
            <person name="Zhang L."/>
            <person name="Zhao L."/>
            <person name="Fang X."/>
            <person name="Chen L."/>
            <person name="Dong Y."/>
            <person name="Chen Y."/>
            <person name="Ding Y."/>
            <person name="Zhao R."/>
            <person name="Feng M."/>
            <person name="Zhu Y."/>
            <person name="Feng Y."/>
            <person name="Jiang X."/>
            <person name="Zhu D."/>
            <person name="Xiang H."/>
            <person name="Feng X."/>
            <person name="Li S."/>
            <person name="Wang J."/>
            <person name="Zhang G."/>
            <person name="Kronforst M.R."/>
            <person name="Wang W."/>
        </authorList>
    </citation>
    <scope>NUCLEOTIDE SEQUENCE [LARGE SCALE GENOMIC DNA]</scope>
    <source>
        <strain evidence="43">Ya'a_city_454_Px</strain>
        <tissue evidence="43">Whole body</tissue>
    </source>
</reference>
<keyword evidence="12" id="KW-0325">Glycoprotein</keyword>
<comment type="catalytic activity">
    <reaction evidence="36">
        <text>1-hexadecanoyl-2-(9Z-octadecenoyl)-sn-glycero-3-phosphocholine + H2O = 1-hexadecanoyl-sn-glycero-3-phosphocholine + (9Z)-octadecenoate + H(+)</text>
        <dbReference type="Rhea" id="RHEA:38779"/>
        <dbReference type="ChEBI" id="CHEBI:15377"/>
        <dbReference type="ChEBI" id="CHEBI:15378"/>
        <dbReference type="ChEBI" id="CHEBI:30823"/>
        <dbReference type="ChEBI" id="CHEBI:72998"/>
        <dbReference type="ChEBI" id="CHEBI:73001"/>
    </reaction>
    <physiologicalReaction direction="left-to-right" evidence="36">
        <dbReference type="Rhea" id="RHEA:38780"/>
    </physiologicalReaction>
</comment>
<evidence type="ECO:0000256" key="23">
    <source>
        <dbReference type="ARBA" id="ARBA00047438"/>
    </source>
</evidence>
<evidence type="ECO:0000313" key="43">
    <source>
        <dbReference type="EMBL" id="KPJ05440.1"/>
    </source>
</evidence>
<evidence type="ECO:0000256" key="34">
    <source>
        <dbReference type="ARBA" id="ARBA00048613"/>
    </source>
</evidence>
<dbReference type="InterPro" id="IPR036514">
    <property type="entry name" value="SGNH_hydro_sf"/>
</dbReference>
<dbReference type="Pfam" id="PF00657">
    <property type="entry name" value="Lipase_GDSL"/>
    <property type="match status" value="1"/>
</dbReference>
<comment type="catalytic activity">
    <reaction evidence="21">
        <text>1-hexadecanoyl-2-(9Z)-octadecenoyl-3-octadecanoyl-sn-glycerol + H2O = 2-(9Z-octadecenoyl)-3-octadecanoyl-sn-glycerol + hexadecanoate + H(+)</text>
        <dbReference type="Rhea" id="RHEA:41107"/>
        <dbReference type="ChEBI" id="CHEBI:7896"/>
        <dbReference type="ChEBI" id="CHEBI:15377"/>
        <dbReference type="ChEBI" id="CHEBI:15378"/>
        <dbReference type="ChEBI" id="CHEBI:75558"/>
        <dbReference type="ChEBI" id="CHEBI:77623"/>
    </reaction>
    <physiologicalReaction direction="left-to-right" evidence="21">
        <dbReference type="Rhea" id="RHEA:41108"/>
    </physiologicalReaction>
</comment>
<dbReference type="PANTHER" id="PTHR21325:SF31">
    <property type="entry name" value="GH22081P-RELATED"/>
    <property type="match status" value="1"/>
</dbReference>
<name>A0A194QKJ7_PAPXU</name>
<comment type="similarity">
    <text evidence="2">Belongs to the 'GDSL' lipolytic enzyme family. Phospholipase B1 subfamily.</text>
</comment>
<evidence type="ECO:0000256" key="41">
    <source>
        <dbReference type="ARBA" id="ARBA00049372"/>
    </source>
</evidence>
<evidence type="ECO:0000256" key="10">
    <source>
        <dbReference type="ARBA" id="ARBA00023098"/>
    </source>
</evidence>
<evidence type="ECO:0000256" key="11">
    <source>
        <dbReference type="ARBA" id="ARBA00023136"/>
    </source>
</evidence>
<comment type="catalytic activity">
    <reaction evidence="30">
        <text>1-hexadecanoyl-2-(9Z,12Z-octadecadienoyl)-sn-glycero-3-phosphocholine + H2O = 2-(9Z,12Z-octadecadienoyl)-sn-glycero-3-phosphocholine + hexadecanoate + H(+)</text>
        <dbReference type="Rhea" id="RHEA:40971"/>
        <dbReference type="ChEBI" id="CHEBI:7896"/>
        <dbReference type="ChEBI" id="CHEBI:15377"/>
        <dbReference type="ChEBI" id="CHEBI:15378"/>
        <dbReference type="ChEBI" id="CHEBI:73002"/>
        <dbReference type="ChEBI" id="CHEBI:76084"/>
    </reaction>
    <physiologicalReaction direction="left-to-right" evidence="30">
        <dbReference type="Rhea" id="RHEA:40972"/>
    </physiologicalReaction>
</comment>
<evidence type="ECO:0000256" key="18">
    <source>
        <dbReference type="ARBA" id="ARBA00031485"/>
    </source>
</evidence>
<dbReference type="InterPro" id="IPR001087">
    <property type="entry name" value="GDSL"/>
</dbReference>
<evidence type="ECO:0000256" key="15">
    <source>
        <dbReference type="ARBA" id="ARBA00023422"/>
    </source>
</evidence>
<evidence type="ECO:0000256" key="13">
    <source>
        <dbReference type="ARBA" id="ARBA00023369"/>
    </source>
</evidence>
<evidence type="ECO:0000256" key="33">
    <source>
        <dbReference type="ARBA" id="ARBA00048454"/>
    </source>
</evidence>
<evidence type="ECO:0000256" key="12">
    <source>
        <dbReference type="ARBA" id="ARBA00023180"/>
    </source>
</evidence>
<comment type="catalytic activity">
    <reaction evidence="25">
        <text>2,3-di-(9Z)-octadecenoyl-sn-glycerol + H2O = 3-(9Z-octadecenoyl)-sn-glycerol + (9Z)-octadecenoate + H(+)</text>
        <dbReference type="Rhea" id="RHEA:42604"/>
        <dbReference type="ChEBI" id="CHEBI:15377"/>
        <dbReference type="ChEBI" id="CHEBI:15378"/>
        <dbReference type="ChEBI" id="CHEBI:30823"/>
        <dbReference type="ChEBI" id="CHEBI:75824"/>
        <dbReference type="ChEBI" id="CHEBI:75938"/>
    </reaction>
    <physiologicalReaction direction="left-to-right" evidence="25">
        <dbReference type="Rhea" id="RHEA:42605"/>
    </physiologicalReaction>
</comment>
<comment type="catalytic activity">
    <reaction evidence="42">
        <text>2-(9Z-octadecenoyl)-glycerol + H2O = glycerol + (9Z)-octadecenoate + H(+)</text>
        <dbReference type="Rhea" id="RHEA:38491"/>
        <dbReference type="ChEBI" id="CHEBI:15377"/>
        <dbReference type="ChEBI" id="CHEBI:15378"/>
        <dbReference type="ChEBI" id="CHEBI:17754"/>
        <dbReference type="ChEBI" id="CHEBI:30823"/>
        <dbReference type="ChEBI" id="CHEBI:73990"/>
    </reaction>
    <physiologicalReaction direction="left-to-right" evidence="42">
        <dbReference type="Rhea" id="RHEA:38492"/>
    </physiologicalReaction>
</comment>
<evidence type="ECO:0000256" key="20">
    <source>
        <dbReference type="ARBA" id="ARBA00045916"/>
    </source>
</evidence>
<evidence type="ECO:0000256" key="2">
    <source>
        <dbReference type="ARBA" id="ARBA00009979"/>
    </source>
</evidence>
<evidence type="ECO:0000256" key="14">
    <source>
        <dbReference type="ARBA" id="ARBA00023408"/>
    </source>
</evidence>
<comment type="catalytic activity">
    <reaction evidence="13">
        <text>a triacylglycerol + H2O = a diacylglycerol + a fatty acid + H(+)</text>
        <dbReference type="Rhea" id="RHEA:12044"/>
        <dbReference type="ChEBI" id="CHEBI:15377"/>
        <dbReference type="ChEBI" id="CHEBI:15378"/>
        <dbReference type="ChEBI" id="CHEBI:17855"/>
        <dbReference type="ChEBI" id="CHEBI:18035"/>
        <dbReference type="ChEBI" id="CHEBI:28868"/>
        <dbReference type="EC" id="3.1.1.3"/>
    </reaction>
    <physiologicalReaction direction="left-to-right" evidence="13">
        <dbReference type="Rhea" id="RHEA:12045"/>
    </physiologicalReaction>
</comment>
<accession>A0A194QKJ7</accession>
<comment type="catalytic activity">
    <reaction evidence="24">
        <text>1-hexadecanoyl-2-(9Z)-octadecenoyl-3-octadecanoyl-sn-glycerol + H2O = 1-hexadecanoyl-2-(9Z-octadecenoyl)-sn-glycerol + octadecanoate + H(+)</text>
        <dbReference type="Rhea" id="RHEA:41111"/>
        <dbReference type="ChEBI" id="CHEBI:15377"/>
        <dbReference type="ChEBI" id="CHEBI:15378"/>
        <dbReference type="ChEBI" id="CHEBI:25629"/>
        <dbReference type="ChEBI" id="CHEBI:75466"/>
        <dbReference type="ChEBI" id="CHEBI:77623"/>
    </reaction>
    <physiologicalReaction direction="left-to-right" evidence="24">
        <dbReference type="Rhea" id="RHEA:41112"/>
    </physiologicalReaction>
</comment>
<dbReference type="GO" id="GO:0004622">
    <property type="term" value="F:phosphatidylcholine lysophospholipase activity"/>
    <property type="evidence" value="ECO:0007669"/>
    <property type="project" value="UniProtKB-EC"/>
</dbReference>
<comment type="catalytic activity">
    <reaction evidence="33">
        <text>a 1-acyl-sn-glycero-3-phosphocholine + H2O = sn-glycerol 3-phosphocholine + a fatty acid + H(+)</text>
        <dbReference type="Rhea" id="RHEA:15177"/>
        <dbReference type="ChEBI" id="CHEBI:15377"/>
        <dbReference type="ChEBI" id="CHEBI:15378"/>
        <dbReference type="ChEBI" id="CHEBI:16870"/>
        <dbReference type="ChEBI" id="CHEBI:28868"/>
        <dbReference type="ChEBI" id="CHEBI:58168"/>
        <dbReference type="EC" id="3.1.1.5"/>
    </reaction>
    <physiologicalReaction direction="left-to-right" evidence="33">
        <dbReference type="Rhea" id="RHEA:15178"/>
    </physiologicalReaction>
</comment>
<keyword evidence="7" id="KW-0677">Repeat</keyword>
<comment type="function">
    <text evidence="20">Calcium-independent membrane-associated phospholipase that catalyzes complete diacylation of phospholipids by hydrolyzing both sn-1 and sn-2 fatty acyl chains attached to the glycerol backbone (phospholipase B activity). Has dual phospholipase and lysophospholipase activities toward diacylphospholipids. Preferentially cleaves sn-2 ester bonds over sn-1 bonds. Acts as a lipase toward glycerolipid substrates. Hydrolyzes fatty acyl chains of diacylglycerols with preference for the sn-2 position and of triacylglycerols with not positional selectivity. May also hydrolyze long chain retinyl esters such as retinyl palmitate. May contribute to digestion of dietary phospholipids, glycerolipids and retinoids, facilitating lipid absorption at the brush border.</text>
</comment>
<organism evidence="43 44">
    <name type="scientific">Papilio xuthus</name>
    <name type="common">Asian swallowtail butterfly</name>
    <dbReference type="NCBI Taxonomy" id="66420"/>
    <lineage>
        <taxon>Eukaryota</taxon>
        <taxon>Metazoa</taxon>
        <taxon>Ecdysozoa</taxon>
        <taxon>Arthropoda</taxon>
        <taxon>Hexapoda</taxon>
        <taxon>Insecta</taxon>
        <taxon>Pterygota</taxon>
        <taxon>Neoptera</taxon>
        <taxon>Endopterygota</taxon>
        <taxon>Lepidoptera</taxon>
        <taxon>Glossata</taxon>
        <taxon>Ditrysia</taxon>
        <taxon>Papilionoidea</taxon>
        <taxon>Papilionidae</taxon>
        <taxon>Papilioninae</taxon>
        <taxon>Papilio</taxon>
    </lineage>
</organism>
<keyword evidence="11" id="KW-0472">Membrane</keyword>
<evidence type="ECO:0000256" key="40">
    <source>
        <dbReference type="ARBA" id="ARBA00049363"/>
    </source>
</evidence>
<sequence length="440" mass="49092">MALASRGRACADRHFAAKRRTLDVVQWCLRDVVRMWLALALLLVLTDALASNSSIPTFADVWQSIQYLPRKSNVRRQRAIPASTPFPCEDSLAWGRSRQRPRSVHRLRPGDIDVVAAIGDSLVAGSGALEEFALGAIVEYRGVSWCAGGDSTWREFLTLPNILKEYNPGLRGYATGTGEWLARNARFNVAFPVASDEDAYKQAKILVARMRASPDIDIERDWKMVTVFIGANDLCSASCLSPVAWSPAAHARKLARALDYFYDHLPRTIVNLIPVLDVSVSVRVVRPLMCRLMHSLFCTCFHRGGGELADLVHMARLYQKAEVALVESGRYDGREDFTVVVQPFMRLFNAPPAPRHPLPLVIHRSYITHDCFHFSQKGHALAANLLWNNLLEPVGNKSDNVPPVLLKSFRCPTPQAPFFFTANNSRTFLLTGRQDGADLL</sequence>
<evidence type="ECO:0000256" key="24">
    <source>
        <dbReference type="ARBA" id="ARBA00047459"/>
    </source>
</evidence>
<evidence type="ECO:0000256" key="36">
    <source>
        <dbReference type="ARBA" id="ARBA00048699"/>
    </source>
</evidence>
<comment type="catalytic activity">
    <reaction evidence="29">
        <text>1,2-dihexadecanoyl-sn-glycero-3-phosphocholine + H2O = 1-hexadecanoyl-sn-glycero-3-phosphocholine + hexadecanoate + H(+)</text>
        <dbReference type="Rhea" id="RHEA:41223"/>
        <dbReference type="ChEBI" id="CHEBI:7896"/>
        <dbReference type="ChEBI" id="CHEBI:15377"/>
        <dbReference type="ChEBI" id="CHEBI:15378"/>
        <dbReference type="ChEBI" id="CHEBI:72998"/>
        <dbReference type="ChEBI" id="CHEBI:72999"/>
    </reaction>
    <physiologicalReaction direction="left-to-right" evidence="29">
        <dbReference type="Rhea" id="RHEA:41224"/>
    </physiologicalReaction>
</comment>
<dbReference type="GO" id="GO:0016324">
    <property type="term" value="C:apical plasma membrane"/>
    <property type="evidence" value="ECO:0007669"/>
    <property type="project" value="UniProtKB-SubCell"/>
</dbReference>
<evidence type="ECO:0000256" key="7">
    <source>
        <dbReference type="ARBA" id="ARBA00022737"/>
    </source>
</evidence>
<comment type="subcellular location">
    <subcellularLocation>
        <location evidence="1">Apical cell membrane</location>
        <topology evidence="1">Single-pass type I membrane protein</topology>
    </subcellularLocation>
</comment>
<evidence type="ECO:0000256" key="27">
    <source>
        <dbReference type="ARBA" id="ARBA00048049"/>
    </source>
</evidence>
<keyword evidence="10" id="KW-0443">Lipid metabolism</keyword>
<evidence type="ECO:0000256" key="9">
    <source>
        <dbReference type="ARBA" id="ARBA00022989"/>
    </source>
</evidence>
<evidence type="ECO:0000256" key="16">
    <source>
        <dbReference type="ARBA" id="ARBA00029723"/>
    </source>
</evidence>
<evidence type="ECO:0000313" key="44">
    <source>
        <dbReference type="Proteomes" id="UP000053268"/>
    </source>
</evidence>
<dbReference type="PANTHER" id="PTHR21325">
    <property type="entry name" value="PHOSPHOLIPASE B, PLB1"/>
    <property type="match status" value="1"/>
</dbReference>
<comment type="catalytic activity">
    <reaction evidence="39">
        <text>1-hexadecanoyl-2-(9Z)-octadecenoyl-3-octadecanoyl-sn-glycerol + H2O = 1-hexadecanoyl-3-octadecanoyl-sn-glycerol + (9Z)-octadecenoate + H(+)</text>
        <dbReference type="Rhea" id="RHEA:41103"/>
        <dbReference type="ChEBI" id="CHEBI:15377"/>
        <dbReference type="ChEBI" id="CHEBI:15378"/>
        <dbReference type="ChEBI" id="CHEBI:30823"/>
        <dbReference type="ChEBI" id="CHEBI:77623"/>
        <dbReference type="ChEBI" id="CHEBI:77624"/>
    </reaction>
    <physiologicalReaction direction="left-to-right" evidence="39">
        <dbReference type="Rhea" id="RHEA:41104"/>
    </physiologicalReaction>
</comment>
<dbReference type="GO" id="GO:0004623">
    <property type="term" value="F:phospholipase A2 activity"/>
    <property type="evidence" value="ECO:0007669"/>
    <property type="project" value="UniProtKB-EC"/>
</dbReference>
<comment type="catalytic activity">
    <reaction evidence="15">
        <text>a 1,2-diacyl-sn-glycero-3-phosphocholine + H2O = a 1-acyl-sn-glycero-3-phosphocholine + a fatty acid + H(+)</text>
        <dbReference type="Rhea" id="RHEA:15801"/>
        <dbReference type="ChEBI" id="CHEBI:15377"/>
        <dbReference type="ChEBI" id="CHEBI:15378"/>
        <dbReference type="ChEBI" id="CHEBI:28868"/>
        <dbReference type="ChEBI" id="CHEBI:57643"/>
        <dbReference type="ChEBI" id="CHEBI:58168"/>
        <dbReference type="EC" id="3.1.1.4"/>
    </reaction>
    <physiologicalReaction direction="left-to-right" evidence="15">
        <dbReference type="Rhea" id="RHEA:15802"/>
    </physiologicalReaction>
</comment>
<comment type="catalytic activity">
    <reaction evidence="23">
        <text>1-(9Z-octadecenoyl)-glycerol + H2O = glycerol + (9Z)-octadecenoate + H(+)</text>
        <dbReference type="Rhea" id="RHEA:38487"/>
        <dbReference type="ChEBI" id="CHEBI:15377"/>
        <dbReference type="ChEBI" id="CHEBI:15378"/>
        <dbReference type="ChEBI" id="CHEBI:17754"/>
        <dbReference type="ChEBI" id="CHEBI:30823"/>
        <dbReference type="ChEBI" id="CHEBI:75342"/>
    </reaction>
    <physiologicalReaction direction="left-to-right" evidence="23">
        <dbReference type="Rhea" id="RHEA:38488"/>
    </physiologicalReaction>
</comment>
<comment type="catalytic activity">
    <reaction evidence="35">
        <text>1-hexadecanoyl-sn-glycero-3-phosphocholine + H2O = sn-glycerol 3-phosphocholine + hexadecanoate + H(+)</text>
        <dbReference type="Rhea" id="RHEA:40435"/>
        <dbReference type="ChEBI" id="CHEBI:7896"/>
        <dbReference type="ChEBI" id="CHEBI:15377"/>
        <dbReference type="ChEBI" id="CHEBI:15378"/>
        <dbReference type="ChEBI" id="CHEBI:16870"/>
        <dbReference type="ChEBI" id="CHEBI:72998"/>
    </reaction>
    <physiologicalReaction direction="left-to-right" evidence="35">
        <dbReference type="Rhea" id="RHEA:40436"/>
    </physiologicalReaction>
</comment>
<comment type="catalytic activity">
    <reaction evidence="26">
        <text>1-hexadecanoyl-2-(9Z-octadecenoyl)-sn-glycero-3-phospho-(1'-sn-glycerol) + H2O = 1-hexadecanoyl-sn-glycero-3-phospho-(1'-sn-glycerol) + (9Z)-octadecenoate + H(+)</text>
        <dbReference type="Rhea" id="RHEA:40919"/>
        <dbReference type="ChEBI" id="CHEBI:15377"/>
        <dbReference type="ChEBI" id="CHEBI:15378"/>
        <dbReference type="ChEBI" id="CHEBI:30823"/>
        <dbReference type="ChEBI" id="CHEBI:72841"/>
        <dbReference type="ChEBI" id="CHEBI:75158"/>
    </reaction>
    <physiologicalReaction direction="left-to-right" evidence="26">
        <dbReference type="Rhea" id="RHEA:40920"/>
    </physiologicalReaction>
</comment>
<keyword evidence="6" id="KW-0732">Signal</keyword>
<evidence type="ECO:0000256" key="42">
    <source>
        <dbReference type="ARBA" id="ARBA00049461"/>
    </source>
</evidence>
<evidence type="ECO:0000256" key="39">
    <source>
        <dbReference type="ARBA" id="ARBA00048939"/>
    </source>
</evidence>
<comment type="catalytic activity">
    <reaction evidence="38">
        <text>1-O-hexadecyl-2-(9Z)-octadecenoyl-sn-glycero-3-phosphocholine + H2O = 1-O-hexadecyl-sn-glycero-3-phosphocholine + (9Z)-octadecenoate + H(+)</text>
        <dbReference type="Rhea" id="RHEA:40915"/>
        <dbReference type="ChEBI" id="CHEBI:15377"/>
        <dbReference type="ChEBI" id="CHEBI:15378"/>
        <dbReference type="ChEBI" id="CHEBI:30823"/>
        <dbReference type="ChEBI" id="CHEBI:34112"/>
        <dbReference type="ChEBI" id="CHEBI:64496"/>
    </reaction>
    <physiologicalReaction direction="left-to-right" evidence="38">
        <dbReference type="Rhea" id="RHEA:40916"/>
    </physiologicalReaction>
</comment>
<comment type="catalytic activity">
    <reaction evidence="27">
        <text>a 1-O-alkyl-2-acyl-sn-glycero-3-phosphocholine + H2O = a 1-O-alkyl-sn-glycero-3-phosphocholine + a fatty acid + H(+)</text>
        <dbReference type="Rhea" id="RHEA:36231"/>
        <dbReference type="ChEBI" id="CHEBI:15377"/>
        <dbReference type="ChEBI" id="CHEBI:15378"/>
        <dbReference type="ChEBI" id="CHEBI:28868"/>
        <dbReference type="ChEBI" id="CHEBI:30909"/>
        <dbReference type="ChEBI" id="CHEBI:36702"/>
        <dbReference type="EC" id="3.1.1.4"/>
    </reaction>
    <physiologicalReaction direction="left-to-right" evidence="27">
        <dbReference type="Rhea" id="RHEA:36232"/>
    </physiologicalReaction>
</comment>
<evidence type="ECO:0000256" key="29">
    <source>
        <dbReference type="ARBA" id="ARBA00048227"/>
    </source>
</evidence>
<dbReference type="STRING" id="66420.A0A194QKJ7"/>
<comment type="catalytic activity">
    <reaction evidence="34">
        <text>1-hexadecanoyl-2-(9Z-octadecenoyl)-sn-glycero-3-phosphoethanolamine + H2O = 1-hexadecanoyl-sn-glycero-3-phosphoethanolamine + (9Z)-octadecenoate + H(+)</text>
        <dbReference type="Rhea" id="RHEA:40911"/>
        <dbReference type="ChEBI" id="CHEBI:15377"/>
        <dbReference type="ChEBI" id="CHEBI:15378"/>
        <dbReference type="ChEBI" id="CHEBI:30823"/>
        <dbReference type="ChEBI" id="CHEBI:73004"/>
        <dbReference type="ChEBI" id="CHEBI:73007"/>
    </reaction>
    <physiologicalReaction direction="left-to-right" evidence="34">
        <dbReference type="Rhea" id="RHEA:40912"/>
    </physiologicalReaction>
</comment>
<gene>
    <name evidence="43" type="ORF">RR46_02076</name>
</gene>
<evidence type="ECO:0000256" key="5">
    <source>
        <dbReference type="ARBA" id="ARBA00022692"/>
    </source>
</evidence>
<evidence type="ECO:0000256" key="37">
    <source>
        <dbReference type="ARBA" id="ARBA00048869"/>
    </source>
</evidence>
<evidence type="ECO:0000256" key="22">
    <source>
        <dbReference type="ARBA" id="ARBA00047363"/>
    </source>
</evidence>
<evidence type="ECO:0000256" key="31">
    <source>
        <dbReference type="ARBA" id="ARBA00048374"/>
    </source>
</evidence>
<keyword evidence="4" id="KW-1003">Cell membrane</keyword>
<dbReference type="EMBL" id="KQ458714">
    <property type="protein sequence ID" value="KPJ05440.1"/>
    <property type="molecule type" value="Genomic_DNA"/>
</dbReference>
<dbReference type="GO" id="GO:0004806">
    <property type="term" value="F:triacylglycerol lipase activity"/>
    <property type="evidence" value="ECO:0007669"/>
    <property type="project" value="UniProtKB-EC"/>
</dbReference>
<comment type="catalytic activity">
    <reaction evidence="40">
        <text>1,2-dihexadecanoyl-sn-glycero-3-phosphocholine + 2 H2O = sn-glycerol 3-phosphocholine + 2 hexadecanoate + 2 H(+)</text>
        <dbReference type="Rhea" id="RHEA:40975"/>
        <dbReference type="ChEBI" id="CHEBI:7896"/>
        <dbReference type="ChEBI" id="CHEBI:15377"/>
        <dbReference type="ChEBI" id="CHEBI:15378"/>
        <dbReference type="ChEBI" id="CHEBI:16870"/>
        <dbReference type="ChEBI" id="CHEBI:72999"/>
    </reaction>
    <physiologicalReaction direction="left-to-right" evidence="40">
        <dbReference type="Rhea" id="RHEA:40976"/>
    </physiologicalReaction>
</comment>
<dbReference type="GO" id="GO:0006644">
    <property type="term" value="P:phospholipid metabolic process"/>
    <property type="evidence" value="ECO:0007669"/>
    <property type="project" value="TreeGrafter"/>
</dbReference>
<evidence type="ECO:0000256" key="3">
    <source>
        <dbReference type="ARBA" id="ARBA00015133"/>
    </source>
</evidence>